<reference evidence="1 2" key="1">
    <citation type="submission" date="2019-03" db="EMBL/GenBank/DDBJ databases">
        <title>First draft genome of Liparis tanakae, snailfish: a comprehensive survey of snailfish specific genes.</title>
        <authorList>
            <person name="Kim W."/>
            <person name="Song I."/>
            <person name="Jeong J.-H."/>
            <person name="Kim D."/>
            <person name="Kim S."/>
            <person name="Ryu S."/>
            <person name="Song J.Y."/>
            <person name="Lee S.K."/>
        </authorList>
    </citation>
    <scope>NUCLEOTIDE SEQUENCE [LARGE SCALE GENOMIC DNA]</scope>
    <source>
        <tissue evidence="1">Muscle</tissue>
    </source>
</reference>
<keyword evidence="2" id="KW-1185">Reference proteome</keyword>
<organism evidence="1 2">
    <name type="scientific">Liparis tanakae</name>
    <name type="common">Tanaka's snailfish</name>
    <dbReference type="NCBI Taxonomy" id="230148"/>
    <lineage>
        <taxon>Eukaryota</taxon>
        <taxon>Metazoa</taxon>
        <taxon>Chordata</taxon>
        <taxon>Craniata</taxon>
        <taxon>Vertebrata</taxon>
        <taxon>Euteleostomi</taxon>
        <taxon>Actinopterygii</taxon>
        <taxon>Neopterygii</taxon>
        <taxon>Teleostei</taxon>
        <taxon>Neoteleostei</taxon>
        <taxon>Acanthomorphata</taxon>
        <taxon>Eupercaria</taxon>
        <taxon>Perciformes</taxon>
        <taxon>Cottioidei</taxon>
        <taxon>Cottales</taxon>
        <taxon>Liparidae</taxon>
        <taxon>Liparis</taxon>
    </lineage>
</organism>
<comment type="caution">
    <text evidence="1">The sequence shown here is derived from an EMBL/GenBank/DDBJ whole genome shotgun (WGS) entry which is preliminary data.</text>
</comment>
<name>A0A4Z2J0T4_9TELE</name>
<dbReference type="EMBL" id="SRLO01000030">
    <property type="protein sequence ID" value="TNN83935.1"/>
    <property type="molecule type" value="Genomic_DNA"/>
</dbReference>
<evidence type="ECO:0000313" key="2">
    <source>
        <dbReference type="Proteomes" id="UP000314294"/>
    </source>
</evidence>
<accession>A0A4Z2J0T4</accession>
<protein>
    <submittedName>
        <fullName evidence="1">Uncharacterized protein</fullName>
    </submittedName>
</protein>
<proteinExistence type="predicted"/>
<dbReference type="AlphaFoldDB" id="A0A4Z2J0T4"/>
<sequence length="108" mass="12084">MSPAGLHNLKLEWGSGYYQLPTQICWQVKVSKTRFLPKVSSSPSPEESIVSLAQPDQLQQKALMEGAECSYYAEGLMFSLAEIKAELMELNDLRESEEEEAAMENLSP</sequence>
<dbReference type="Proteomes" id="UP000314294">
    <property type="component" value="Unassembled WGS sequence"/>
</dbReference>
<evidence type="ECO:0000313" key="1">
    <source>
        <dbReference type="EMBL" id="TNN83935.1"/>
    </source>
</evidence>
<gene>
    <name evidence="1" type="ORF">EYF80_005806</name>
</gene>